<dbReference type="PANTHER" id="PTHR43877:SF1">
    <property type="entry name" value="ACETYLTRANSFERASE"/>
    <property type="match status" value="1"/>
</dbReference>
<dbReference type="Pfam" id="PF00583">
    <property type="entry name" value="Acetyltransf_1"/>
    <property type="match status" value="1"/>
</dbReference>
<comment type="caution">
    <text evidence="4">The sequence shown here is derived from an EMBL/GenBank/DDBJ whole genome shotgun (WGS) entry which is preliminary data.</text>
</comment>
<keyword evidence="1 4" id="KW-0808">Transferase</keyword>
<dbReference type="InterPro" id="IPR050832">
    <property type="entry name" value="Bact_Acetyltransf"/>
</dbReference>
<dbReference type="InterPro" id="IPR000182">
    <property type="entry name" value="GNAT_dom"/>
</dbReference>
<dbReference type="PANTHER" id="PTHR43877">
    <property type="entry name" value="AMINOALKYLPHOSPHONATE N-ACETYLTRANSFERASE-RELATED-RELATED"/>
    <property type="match status" value="1"/>
</dbReference>
<dbReference type="EMBL" id="JACIDU010000004">
    <property type="protein sequence ID" value="MBB4102846.1"/>
    <property type="molecule type" value="Genomic_DNA"/>
</dbReference>
<name>A0A7W6P1H4_9HYPH</name>
<keyword evidence="5" id="KW-1185">Reference proteome</keyword>
<sequence length="153" mass="16529">MTDRLLIRIAQEKDVPALVAIYAADEFGHGDSTDPALLPVYQAAFTAITASTAETLYVAEIGDVIVGTFQTLSTVTLTGQGTLSMIVEAVQTHPDHRGKGIGAKMMAFCIEDARKRGAKIIQLTSNASRTDAHRFYERLGFVKSHAGFKMKLA</sequence>
<evidence type="ECO:0000259" key="3">
    <source>
        <dbReference type="PROSITE" id="PS51186"/>
    </source>
</evidence>
<keyword evidence="2" id="KW-0012">Acyltransferase</keyword>
<dbReference type="RefSeq" id="WP_183790816.1">
    <property type="nucleotide sequence ID" value="NZ_JACIDU010000004.1"/>
</dbReference>
<dbReference type="AlphaFoldDB" id="A0A7W6P1H4"/>
<gene>
    <name evidence="4" type="ORF">GGQ66_001389</name>
</gene>
<evidence type="ECO:0000256" key="2">
    <source>
        <dbReference type="ARBA" id="ARBA00023315"/>
    </source>
</evidence>
<evidence type="ECO:0000313" key="4">
    <source>
        <dbReference type="EMBL" id="MBB4102846.1"/>
    </source>
</evidence>
<accession>A0A7W6P1H4</accession>
<dbReference type="SUPFAM" id="SSF55729">
    <property type="entry name" value="Acyl-CoA N-acyltransferases (Nat)"/>
    <property type="match status" value="1"/>
</dbReference>
<evidence type="ECO:0000313" key="5">
    <source>
        <dbReference type="Proteomes" id="UP000584824"/>
    </source>
</evidence>
<dbReference type="Proteomes" id="UP000584824">
    <property type="component" value="Unassembled WGS sequence"/>
</dbReference>
<dbReference type="InterPro" id="IPR016181">
    <property type="entry name" value="Acyl_CoA_acyltransferase"/>
</dbReference>
<protein>
    <submittedName>
        <fullName evidence="4">GNAT superfamily N-acetyltransferase</fullName>
    </submittedName>
</protein>
<evidence type="ECO:0000256" key="1">
    <source>
        <dbReference type="ARBA" id="ARBA00022679"/>
    </source>
</evidence>
<feature type="domain" description="N-acetyltransferase" evidence="3">
    <location>
        <begin position="5"/>
        <end position="153"/>
    </location>
</feature>
<dbReference type="GO" id="GO:0016747">
    <property type="term" value="F:acyltransferase activity, transferring groups other than amino-acyl groups"/>
    <property type="evidence" value="ECO:0007669"/>
    <property type="project" value="InterPro"/>
</dbReference>
<proteinExistence type="predicted"/>
<organism evidence="4 5">
    <name type="scientific">Allorhizobium borbori</name>
    <dbReference type="NCBI Taxonomy" id="485907"/>
    <lineage>
        <taxon>Bacteria</taxon>
        <taxon>Pseudomonadati</taxon>
        <taxon>Pseudomonadota</taxon>
        <taxon>Alphaproteobacteria</taxon>
        <taxon>Hyphomicrobiales</taxon>
        <taxon>Rhizobiaceae</taxon>
        <taxon>Rhizobium/Agrobacterium group</taxon>
        <taxon>Allorhizobium</taxon>
    </lineage>
</organism>
<dbReference type="PROSITE" id="PS51186">
    <property type="entry name" value="GNAT"/>
    <property type="match status" value="1"/>
</dbReference>
<reference evidence="4 5" key="1">
    <citation type="submission" date="2020-08" db="EMBL/GenBank/DDBJ databases">
        <title>Genomic Encyclopedia of Type Strains, Phase IV (KMG-IV): sequencing the most valuable type-strain genomes for metagenomic binning, comparative biology and taxonomic classification.</title>
        <authorList>
            <person name="Goeker M."/>
        </authorList>
    </citation>
    <scope>NUCLEOTIDE SEQUENCE [LARGE SCALE GENOMIC DNA]</scope>
    <source>
        <strain evidence="4 5">DSM 26385</strain>
    </source>
</reference>
<dbReference type="Gene3D" id="3.40.630.30">
    <property type="match status" value="1"/>
</dbReference>
<dbReference type="CDD" id="cd04301">
    <property type="entry name" value="NAT_SF"/>
    <property type="match status" value="1"/>
</dbReference>